<dbReference type="EMBL" id="SSTI01000001">
    <property type="protein sequence ID" value="THG42197.1"/>
    <property type="molecule type" value="Genomic_DNA"/>
</dbReference>
<dbReference type="PANTHER" id="PTHR42776:SF27">
    <property type="entry name" value="DIPEPTIDYL PEPTIDASE FAMILY MEMBER 6"/>
    <property type="match status" value="1"/>
</dbReference>
<gene>
    <name evidence="4" type="ORF">E5988_01725</name>
</gene>
<reference evidence="4 5" key="1">
    <citation type="submission" date="2019-04" db="EMBL/GenBank/DDBJ databases">
        <title>Microbes associate with the intestines of laboratory mice.</title>
        <authorList>
            <person name="Navarre W."/>
            <person name="Wong E."/>
            <person name="Huang K.C."/>
            <person name="Tropini C."/>
            <person name="Ng K."/>
            <person name="Yu B."/>
        </authorList>
    </citation>
    <scope>NUCLEOTIDE SEQUENCE [LARGE SCALE GENOMIC DNA]</scope>
    <source>
        <strain evidence="4 5">NM83_B4-11</strain>
    </source>
</reference>
<dbReference type="InterPro" id="IPR001375">
    <property type="entry name" value="Peptidase_S9_cat"/>
</dbReference>
<dbReference type="SUPFAM" id="SSF53474">
    <property type="entry name" value="alpha/beta-Hydrolases"/>
    <property type="match status" value="1"/>
</dbReference>
<feature type="chain" id="PRO_5046485683" evidence="2">
    <location>
        <begin position="23"/>
        <end position="680"/>
    </location>
</feature>
<evidence type="ECO:0000313" key="5">
    <source>
        <dbReference type="Proteomes" id="UP000308038"/>
    </source>
</evidence>
<protein>
    <submittedName>
        <fullName evidence="4">S9 family peptidase</fullName>
    </submittedName>
</protein>
<organism evidence="4 5">
    <name type="scientific">Sphingomonas olei</name>
    <dbReference type="NCBI Taxonomy" id="1886787"/>
    <lineage>
        <taxon>Bacteria</taxon>
        <taxon>Pseudomonadati</taxon>
        <taxon>Pseudomonadota</taxon>
        <taxon>Alphaproteobacteria</taxon>
        <taxon>Sphingomonadales</taxon>
        <taxon>Sphingomonadaceae</taxon>
        <taxon>Sphingomonas</taxon>
    </lineage>
</organism>
<evidence type="ECO:0000256" key="2">
    <source>
        <dbReference type="SAM" id="SignalP"/>
    </source>
</evidence>
<evidence type="ECO:0000259" key="3">
    <source>
        <dbReference type="Pfam" id="PF00326"/>
    </source>
</evidence>
<dbReference type="Gene3D" id="3.40.50.1820">
    <property type="entry name" value="alpha/beta hydrolase"/>
    <property type="match status" value="1"/>
</dbReference>
<proteinExistence type="predicted"/>
<feature type="domain" description="Peptidase S9 prolyl oligopeptidase catalytic" evidence="3">
    <location>
        <begin position="435"/>
        <end position="646"/>
    </location>
</feature>
<feature type="signal peptide" evidence="2">
    <location>
        <begin position="1"/>
        <end position="22"/>
    </location>
</feature>
<dbReference type="Gene3D" id="2.120.10.30">
    <property type="entry name" value="TolB, C-terminal domain"/>
    <property type="match status" value="1"/>
</dbReference>
<evidence type="ECO:0000313" key="4">
    <source>
        <dbReference type="EMBL" id="THG42197.1"/>
    </source>
</evidence>
<dbReference type="InterPro" id="IPR029058">
    <property type="entry name" value="AB_hydrolase_fold"/>
</dbReference>
<comment type="caution">
    <text evidence="4">The sequence shown here is derived from an EMBL/GenBank/DDBJ whole genome shotgun (WGS) entry which is preliminary data.</text>
</comment>
<dbReference type="Proteomes" id="UP000308038">
    <property type="component" value="Unassembled WGS sequence"/>
</dbReference>
<sequence>MRIATKLLLGATGIALAAAAVAAGPSAPRTQVAAPLIERTKLFGNPEKTGGQLSPDGRWISFIAPRDGVLNVWVAPADNPAAAKPLTAEKTRPIRQTFWAPDSSQVLFVNDKGGDENFRLYGVPVVGGEARDYTPFEKVRVIPYGQSRTIKDRVLIGLNNRDPRWHDVHSLDLKTGKLTLVMQNDGYAGFMADDQLNIRIGSRPRADGGDDWFRIVDGKAEATPIVSYGLDDSATTGAIGFTTDGKTIYWADSRDRNTGALMAQDASGKMTLIAEDPRVDLADALFNPKTGVIEAYRADYLKNEYVPVGEAVKADLAFLKAQNKGEFTITSRTDADDKWLVAFDPVSAPASTWVYDRNAKTLKQLYVSRPALVGAPLVPMIPTVIKSRDGLDLVSYLTLPKGVDANGDGKADKPVPMVLFVHGGPWGRDGYGYNSYHQWLANRGYAVLSVNFRASTGFGKKFLAAGNMEWGKKMHDDLLDAVDWAVREGVTTKDKVAIMGGSYGGYATLAGLAFTPDTFACGVDIVGPSNLNTLLASIPAYWEAGKQQMYRRMGDPTTPEGQAILKERSPLFAADKIKKPLLIGQGANDPRVNVRESDQIVDAMKAKNIPVTYVVFPDEGHGFARPVNNIAFNAVTENFLAPCLGGRAEPIGDALQGSTAEIRHGANHVKGLGSTRSAAR</sequence>
<keyword evidence="2" id="KW-0732">Signal</keyword>
<dbReference type="Pfam" id="PF00326">
    <property type="entry name" value="Peptidase_S9"/>
    <property type="match status" value="1"/>
</dbReference>
<dbReference type="RefSeq" id="WP_136450518.1">
    <property type="nucleotide sequence ID" value="NZ_SSTI01000001.1"/>
</dbReference>
<name>A0ABY2QM28_9SPHN</name>
<dbReference type="SUPFAM" id="SSF82171">
    <property type="entry name" value="DPP6 N-terminal domain-like"/>
    <property type="match status" value="1"/>
</dbReference>
<keyword evidence="1" id="KW-0378">Hydrolase</keyword>
<keyword evidence="5" id="KW-1185">Reference proteome</keyword>
<dbReference type="PANTHER" id="PTHR42776">
    <property type="entry name" value="SERINE PEPTIDASE S9 FAMILY MEMBER"/>
    <property type="match status" value="1"/>
</dbReference>
<dbReference type="InterPro" id="IPR011042">
    <property type="entry name" value="6-blade_b-propeller_TolB-like"/>
</dbReference>
<accession>A0ABY2QM28</accession>
<evidence type="ECO:0000256" key="1">
    <source>
        <dbReference type="ARBA" id="ARBA00022801"/>
    </source>
</evidence>